<dbReference type="GO" id="GO:0009039">
    <property type="term" value="F:urease activity"/>
    <property type="evidence" value="ECO:0007669"/>
    <property type="project" value="UniProtKB-EC"/>
</dbReference>
<evidence type="ECO:0000256" key="3">
    <source>
        <dbReference type="ARBA" id="ARBA00022801"/>
    </source>
</evidence>
<dbReference type="SUPFAM" id="SSF51278">
    <property type="entry name" value="Urease, beta-subunit"/>
    <property type="match status" value="1"/>
</dbReference>
<organism evidence="5">
    <name type="scientific">freshwater metagenome</name>
    <dbReference type="NCBI Taxonomy" id="449393"/>
    <lineage>
        <taxon>unclassified sequences</taxon>
        <taxon>metagenomes</taxon>
        <taxon>ecological metagenomes</taxon>
    </lineage>
</organism>
<feature type="region of interest" description="Disordered" evidence="4">
    <location>
        <begin position="230"/>
        <end position="261"/>
    </location>
</feature>
<keyword evidence="3" id="KW-0378">Hydrolase</keyword>
<dbReference type="EC" id="3.5.1.5" evidence="2"/>
<dbReference type="Pfam" id="PF00547">
    <property type="entry name" value="Urease_gamma"/>
    <property type="match status" value="1"/>
</dbReference>
<comment type="pathway">
    <text evidence="1">Nitrogen metabolism; urea degradation; CO(2) and NH(3) from urea (urease route): step 1/1.</text>
</comment>
<dbReference type="Gene3D" id="3.30.280.10">
    <property type="entry name" value="Urease, gamma-like subunit"/>
    <property type="match status" value="1"/>
</dbReference>
<reference evidence="5" key="1">
    <citation type="submission" date="2020-05" db="EMBL/GenBank/DDBJ databases">
        <authorList>
            <person name="Chiriac C."/>
            <person name="Salcher M."/>
            <person name="Ghai R."/>
            <person name="Kavagutti S V."/>
        </authorList>
    </citation>
    <scope>NUCLEOTIDE SEQUENCE</scope>
</reference>
<dbReference type="CDD" id="cd00407">
    <property type="entry name" value="Urease_beta"/>
    <property type="match status" value="1"/>
</dbReference>
<dbReference type="SUPFAM" id="SSF54111">
    <property type="entry name" value="Urease, gamma-subunit"/>
    <property type="match status" value="1"/>
</dbReference>
<dbReference type="NCBIfam" id="NF009671">
    <property type="entry name" value="PRK13192.1"/>
    <property type="match status" value="1"/>
</dbReference>
<dbReference type="InterPro" id="IPR050069">
    <property type="entry name" value="Urease_subunit"/>
</dbReference>
<evidence type="ECO:0000256" key="1">
    <source>
        <dbReference type="ARBA" id="ARBA00004897"/>
    </source>
</evidence>
<dbReference type="PANTHER" id="PTHR33569">
    <property type="entry name" value="UREASE"/>
    <property type="match status" value="1"/>
</dbReference>
<dbReference type="GO" id="GO:0043419">
    <property type="term" value="P:urea catabolic process"/>
    <property type="evidence" value="ECO:0007669"/>
    <property type="project" value="UniProtKB-UniPathway"/>
</dbReference>
<dbReference type="Gene3D" id="2.10.150.10">
    <property type="entry name" value="Urease, beta subunit"/>
    <property type="match status" value="1"/>
</dbReference>
<dbReference type="InterPro" id="IPR036461">
    <property type="entry name" value="Urease_betasu_sf"/>
</dbReference>
<dbReference type="GO" id="GO:0035550">
    <property type="term" value="C:urease complex"/>
    <property type="evidence" value="ECO:0007669"/>
    <property type="project" value="InterPro"/>
</dbReference>
<evidence type="ECO:0000256" key="4">
    <source>
        <dbReference type="SAM" id="MobiDB-lite"/>
    </source>
</evidence>
<protein>
    <recommendedName>
        <fullName evidence="2">urease</fullName>
        <ecNumber evidence="2">3.5.1.5</ecNumber>
    </recommendedName>
</protein>
<dbReference type="UniPathway" id="UPA00258">
    <property type="reaction ID" value="UER00370"/>
</dbReference>
<evidence type="ECO:0000256" key="2">
    <source>
        <dbReference type="ARBA" id="ARBA00012934"/>
    </source>
</evidence>
<dbReference type="InterPro" id="IPR002019">
    <property type="entry name" value="Urease_beta-like"/>
</dbReference>
<dbReference type="AlphaFoldDB" id="A0A6J6E8I1"/>
<evidence type="ECO:0000313" key="5">
    <source>
        <dbReference type="EMBL" id="CAB4571569.1"/>
    </source>
</evidence>
<dbReference type="PANTHER" id="PTHR33569:SF1">
    <property type="entry name" value="UREASE"/>
    <property type="match status" value="1"/>
</dbReference>
<dbReference type="NCBIfam" id="TIGR00193">
    <property type="entry name" value="urease_gam"/>
    <property type="match status" value="1"/>
</dbReference>
<dbReference type="Pfam" id="PF00699">
    <property type="entry name" value="Urease_beta"/>
    <property type="match status" value="1"/>
</dbReference>
<sequence length="261" mass="26804">MRLTPTDRDRLLIFTAAELARARRARGLRLNVPEATALIADTVCEAARDGRRVVEAAAAAASVLGPDDVLPGVVDIVSEVKVEAVFDDGTRMVVVRNPFGADAVSLGDDAPGAVLVAPRSPDASDASGDTPPDVVTLTVVNTGDVPVSITSHFHFFEVNPRLRFDRAAAYGRRLAISAGASLRFDPGAEVSAPLVPIGGARIAIGFAGLVDGPLDAPGAKEAALARAVTQGYLGAETPESPENSEAPEASEDGSGSQEASS</sequence>
<dbReference type="InterPro" id="IPR036463">
    <property type="entry name" value="Urease_gamma_sf"/>
</dbReference>
<dbReference type="EMBL" id="CAEZSR010000098">
    <property type="protein sequence ID" value="CAB4571569.1"/>
    <property type="molecule type" value="Genomic_DNA"/>
</dbReference>
<dbReference type="GO" id="GO:0016151">
    <property type="term" value="F:nickel cation binding"/>
    <property type="evidence" value="ECO:0007669"/>
    <property type="project" value="InterPro"/>
</dbReference>
<proteinExistence type="predicted"/>
<dbReference type="CDD" id="cd00390">
    <property type="entry name" value="Urease_gamma"/>
    <property type="match status" value="1"/>
</dbReference>
<dbReference type="InterPro" id="IPR002026">
    <property type="entry name" value="Urease_gamma/gamma-beta_su"/>
</dbReference>
<gene>
    <name evidence="5" type="ORF">UFOPK1493_02430</name>
</gene>
<accession>A0A6J6E8I1</accession>
<name>A0A6J6E8I1_9ZZZZ</name>
<feature type="compositionally biased region" description="Low complexity" evidence="4">
    <location>
        <begin position="235"/>
        <end position="247"/>
    </location>
</feature>